<name>A0ABU9HQL4_9FLAO</name>
<reference evidence="1 2" key="1">
    <citation type="submission" date="2024-04" db="EMBL/GenBank/DDBJ databases">
        <title>Flavobacterium sp. DGU99 16S ribosomal RNA gene Genome sequencing and assembly.</title>
        <authorList>
            <person name="Park S."/>
        </authorList>
    </citation>
    <scope>NUCLEOTIDE SEQUENCE [LARGE SCALE GENOMIC DNA]</scope>
    <source>
        <strain evidence="1 2">DGU99</strain>
    </source>
</reference>
<evidence type="ECO:0000313" key="1">
    <source>
        <dbReference type="EMBL" id="MEL1242443.1"/>
    </source>
</evidence>
<accession>A0ABU9HQL4</accession>
<protein>
    <recommendedName>
        <fullName evidence="3">Phage integrase SAM-like domain-containing protein</fullName>
    </recommendedName>
</protein>
<comment type="caution">
    <text evidence="1">The sequence shown here is derived from an EMBL/GenBank/DDBJ whole genome shotgun (WGS) entry which is preliminary data.</text>
</comment>
<keyword evidence="2" id="KW-1185">Reference proteome</keyword>
<dbReference type="Proteomes" id="UP001398556">
    <property type="component" value="Unassembled WGS sequence"/>
</dbReference>
<evidence type="ECO:0008006" key="3">
    <source>
        <dbReference type="Google" id="ProtNLM"/>
    </source>
</evidence>
<gene>
    <name evidence="1" type="ORF">AAEO59_15410</name>
</gene>
<proteinExistence type="predicted"/>
<evidence type="ECO:0000313" key="2">
    <source>
        <dbReference type="Proteomes" id="UP001398556"/>
    </source>
</evidence>
<organism evidence="1 2">
    <name type="scientific">Flavobacterium flavipallidum</name>
    <dbReference type="NCBI Taxonomy" id="3139140"/>
    <lineage>
        <taxon>Bacteria</taxon>
        <taxon>Pseudomonadati</taxon>
        <taxon>Bacteroidota</taxon>
        <taxon>Flavobacteriia</taxon>
        <taxon>Flavobacteriales</taxon>
        <taxon>Flavobacteriaceae</taxon>
        <taxon>Flavobacterium</taxon>
    </lineage>
</organism>
<dbReference type="RefSeq" id="WP_341701638.1">
    <property type="nucleotide sequence ID" value="NZ_JBBYHU010000045.1"/>
</dbReference>
<dbReference type="EMBL" id="JBBYHU010000045">
    <property type="protein sequence ID" value="MEL1242443.1"/>
    <property type="molecule type" value="Genomic_DNA"/>
</dbReference>
<sequence>MEGRTKPFHLTSYFGEIEYIKHKHKSKIKGKENSKTAYYFEVKLKDYFTEDISIEDSKNIKKWMAAYCEEYDLKSANYLPILTFSENVF</sequence>